<evidence type="ECO:0000256" key="1">
    <source>
        <dbReference type="SAM" id="Phobius"/>
    </source>
</evidence>
<protein>
    <submittedName>
        <fullName evidence="2">Uncharacterized protein</fullName>
    </submittedName>
</protein>
<sequence length="96" mass="10341">MLGVQAAIVVVVFVPWLNPEWLYASWIPADPYTKLFAAGVLSIFPLSVFVLLVGIATSKSDNPLGAVRGRIVIVGSIVVAIAAAVIIWRGYELQMM</sequence>
<keyword evidence="1" id="KW-0812">Transmembrane</keyword>
<keyword evidence="1" id="KW-0472">Membrane</keyword>
<dbReference type="EMBL" id="PVTL01000003">
    <property type="protein sequence ID" value="PRY69132.1"/>
    <property type="molecule type" value="Genomic_DNA"/>
</dbReference>
<organism evidence="2 3">
    <name type="scientific">Glaciihabitans tibetensis</name>
    <dbReference type="NCBI Taxonomy" id="1266600"/>
    <lineage>
        <taxon>Bacteria</taxon>
        <taxon>Bacillati</taxon>
        <taxon>Actinomycetota</taxon>
        <taxon>Actinomycetes</taxon>
        <taxon>Micrococcales</taxon>
        <taxon>Microbacteriaceae</taxon>
        <taxon>Glaciihabitans</taxon>
    </lineage>
</organism>
<gene>
    <name evidence="2" type="ORF">B0I08_103339</name>
</gene>
<dbReference type="AlphaFoldDB" id="A0A2T0VG42"/>
<dbReference type="Proteomes" id="UP000237983">
    <property type="component" value="Unassembled WGS sequence"/>
</dbReference>
<proteinExistence type="predicted"/>
<evidence type="ECO:0000313" key="2">
    <source>
        <dbReference type="EMBL" id="PRY69132.1"/>
    </source>
</evidence>
<feature type="transmembrane region" description="Helical" evidence="1">
    <location>
        <begin position="69"/>
        <end position="91"/>
    </location>
</feature>
<feature type="transmembrane region" description="Helical" evidence="1">
    <location>
        <begin position="35"/>
        <end position="57"/>
    </location>
</feature>
<keyword evidence="1" id="KW-1133">Transmembrane helix</keyword>
<accession>A0A2T0VG42</accession>
<name>A0A2T0VG42_9MICO</name>
<feature type="transmembrane region" description="Helical" evidence="1">
    <location>
        <begin position="6"/>
        <end position="23"/>
    </location>
</feature>
<evidence type="ECO:0000313" key="3">
    <source>
        <dbReference type="Proteomes" id="UP000237983"/>
    </source>
</evidence>
<comment type="caution">
    <text evidence="2">The sequence shown here is derived from an EMBL/GenBank/DDBJ whole genome shotgun (WGS) entry which is preliminary data.</text>
</comment>
<reference evidence="2 3" key="1">
    <citation type="submission" date="2018-03" db="EMBL/GenBank/DDBJ databases">
        <title>Genomic Encyclopedia of Type Strains, Phase III (KMG-III): the genomes of soil and plant-associated and newly described type strains.</title>
        <authorList>
            <person name="Whitman W."/>
        </authorList>
    </citation>
    <scope>NUCLEOTIDE SEQUENCE [LARGE SCALE GENOMIC DNA]</scope>
    <source>
        <strain evidence="2 3">CGMCC 1.12484</strain>
    </source>
</reference>
<keyword evidence="3" id="KW-1185">Reference proteome</keyword>